<dbReference type="OrthoDB" id="5824032at2759"/>
<dbReference type="PANTHER" id="PTHR21106:SF2">
    <property type="entry name" value="NADH DEHYDROGENASE [UBIQUINONE] 1 BETA SUBCOMPLEX SUBUNIT 6"/>
    <property type="match status" value="1"/>
</dbReference>
<evidence type="ECO:0000313" key="1">
    <source>
        <dbReference type="EMBL" id="CAB0040479.1"/>
    </source>
</evidence>
<dbReference type="PANTHER" id="PTHR21106">
    <property type="entry name" value="NADH DEHYDROGENASE [UBIQUINONE] 1 BETA SUBCOMPLEX SUBUNIT 6"/>
    <property type="match status" value="1"/>
</dbReference>
<dbReference type="Proteomes" id="UP000479190">
    <property type="component" value="Unassembled WGS sequence"/>
</dbReference>
<reference evidence="1 2" key="1">
    <citation type="submission" date="2020-02" db="EMBL/GenBank/DDBJ databases">
        <authorList>
            <person name="Ferguson B K."/>
        </authorList>
    </citation>
    <scope>NUCLEOTIDE SEQUENCE [LARGE SCALE GENOMIC DNA]</scope>
</reference>
<organism evidence="1 2">
    <name type="scientific">Trichogramma brassicae</name>
    <dbReference type="NCBI Taxonomy" id="86971"/>
    <lineage>
        <taxon>Eukaryota</taxon>
        <taxon>Metazoa</taxon>
        <taxon>Ecdysozoa</taxon>
        <taxon>Arthropoda</taxon>
        <taxon>Hexapoda</taxon>
        <taxon>Insecta</taxon>
        <taxon>Pterygota</taxon>
        <taxon>Neoptera</taxon>
        <taxon>Endopterygota</taxon>
        <taxon>Hymenoptera</taxon>
        <taxon>Apocrita</taxon>
        <taxon>Proctotrupomorpha</taxon>
        <taxon>Chalcidoidea</taxon>
        <taxon>Trichogrammatidae</taxon>
        <taxon>Trichogramma</taxon>
    </lineage>
</organism>
<proteinExistence type="predicted"/>
<dbReference type="GO" id="GO:0006120">
    <property type="term" value="P:mitochondrial electron transport, NADH to ubiquinone"/>
    <property type="evidence" value="ECO:0007669"/>
    <property type="project" value="InterPro"/>
</dbReference>
<evidence type="ECO:0000313" key="2">
    <source>
        <dbReference type="Proteomes" id="UP000479190"/>
    </source>
</evidence>
<accession>A0A6H5ITN3</accession>
<dbReference type="Pfam" id="PF09782">
    <property type="entry name" value="NDUF_B6"/>
    <property type="match status" value="1"/>
</dbReference>
<dbReference type="InterPro" id="IPR019174">
    <property type="entry name" value="NADH_DH_b-subcmplx_su6"/>
</dbReference>
<dbReference type="AlphaFoldDB" id="A0A6H5ITN3"/>
<dbReference type="GO" id="GO:0005739">
    <property type="term" value="C:mitochondrion"/>
    <property type="evidence" value="ECO:0007669"/>
    <property type="project" value="GOC"/>
</dbReference>
<keyword evidence="2" id="KW-1185">Reference proteome</keyword>
<protein>
    <submittedName>
        <fullName evidence="1">Uncharacterized protein</fullName>
    </submittedName>
</protein>
<name>A0A6H5ITN3_9HYME</name>
<sequence length="150" mass="17587">MGIQGRMARERERLIGMTDAERAWRAKWVKDQQLHGEPIVPENFYKNRYNPIRRFYRYPLDKFEAAIGPVVGSMKAQVIRHLIAKCTMGLLFTYSVHYYFKYNRGDWTRKGGWKVTSNRPAMAPGDPDFPNFKDTKPNEYATFGFENSPI</sequence>
<gene>
    <name evidence="1" type="ORF">TBRA_LOCUS12185</name>
</gene>
<dbReference type="EMBL" id="CADCXV010001028">
    <property type="protein sequence ID" value="CAB0040479.1"/>
    <property type="molecule type" value="Genomic_DNA"/>
</dbReference>